<comment type="caution">
    <text evidence="1">The sequence shown here is derived from an EMBL/GenBank/DDBJ whole genome shotgun (WGS) entry which is preliminary data.</text>
</comment>
<organism evidence="1 2">
    <name type="scientific">Pangasianodon gigas</name>
    <name type="common">Mekong giant catfish</name>
    <name type="synonym">Pangasius gigas</name>
    <dbReference type="NCBI Taxonomy" id="30993"/>
    <lineage>
        <taxon>Eukaryota</taxon>
        <taxon>Metazoa</taxon>
        <taxon>Chordata</taxon>
        <taxon>Craniata</taxon>
        <taxon>Vertebrata</taxon>
        <taxon>Euteleostomi</taxon>
        <taxon>Actinopterygii</taxon>
        <taxon>Neopterygii</taxon>
        <taxon>Teleostei</taxon>
        <taxon>Ostariophysi</taxon>
        <taxon>Siluriformes</taxon>
        <taxon>Pangasiidae</taxon>
        <taxon>Pangasianodon</taxon>
    </lineage>
</organism>
<proteinExistence type="predicted"/>
<protein>
    <submittedName>
        <fullName evidence="1">Uncharacterized protein</fullName>
    </submittedName>
</protein>
<evidence type="ECO:0000313" key="2">
    <source>
        <dbReference type="Proteomes" id="UP000829447"/>
    </source>
</evidence>
<dbReference type="EMBL" id="CM040483">
    <property type="protein sequence ID" value="MCI4395669.1"/>
    <property type="molecule type" value="Genomic_DNA"/>
</dbReference>
<keyword evidence="2" id="KW-1185">Reference proteome</keyword>
<reference evidence="1 2" key="1">
    <citation type="journal article" date="2022" name="bioRxiv">
        <title>An ancient truncated duplication of the anti-Mullerian hormone receptor type 2 gene is a potential conserved master sex determinant in the Pangasiidae catfish family.</title>
        <authorList>
            <person name="Wen M."/>
            <person name="Pan Q."/>
            <person name="Jouanno E."/>
            <person name="Montfort J."/>
            <person name="Zahm M."/>
            <person name="Cabau C."/>
            <person name="Klopp C."/>
            <person name="Iampietro C."/>
            <person name="Roques C."/>
            <person name="Bouchez O."/>
            <person name="Castinel A."/>
            <person name="Donnadieu C."/>
            <person name="Parrinello H."/>
            <person name="Poncet C."/>
            <person name="Belmonte E."/>
            <person name="Gautier V."/>
            <person name="Avarre J.-C."/>
            <person name="Dugue R."/>
            <person name="Gustiano R."/>
            <person name="Ha T.T.T."/>
            <person name="Campet M."/>
            <person name="Sriphairoj K."/>
            <person name="Ribolli J."/>
            <person name="de Almeida F.L."/>
            <person name="Desvignes T."/>
            <person name="Postlethwait J.H."/>
            <person name="Bucao C.F."/>
            <person name="Robinson-Rechavi M."/>
            <person name="Bobe J."/>
            <person name="Herpin A."/>
            <person name="Guiguen Y."/>
        </authorList>
    </citation>
    <scope>NUCLEOTIDE SEQUENCE [LARGE SCALE GENOMIC DNA]</scope>
    <source>
        <strain evidence="1">YG-Dec2019</strain>
    </source>
</reference>
<gene>
    <name evidence="1" type="ORF">PGIGA_G00194740</name>
</gene>
<accession>A0ACC5XWT2</accession>
<dbReference type="Proteomes" id="UP000829447">
    <property type="component" value="Linkage Group LG30"/>
</dbReference>
<sequence>MRCSASLSLSLSLSHTHTRTHSLIISCWSCSRIVRVLRVQQDNTPEKEGEGKKGKEERREEEMGQLCCFPFSRTDDKLNLLQSARRTSRTSGKRGPELDDDELLSLSKRLVEDAVSRAVQQYMEETQQNGSAPKDEAPSKTTPK</sequence>
<name>A0ACC5XWT2_PANGG</name>
<evidence type="ECO:0000313" key="1">
    <source>
        <dbReference type="EMBL" id="MCI4395669.1"/>
    </source>
</evidence>